<gene>
    <name evidence="2" type="ORF">SAMN04488095_0114</name>
</gene>
<sequence>MKHQLRVVALAAITTLACAPTAQAVDFTRIGTEDAFRSYIADRTLVDEFGGTRVFAANGGIGGQQDRATVSGGWVWNNGALCHRTRLNGLEVELDCKYLYMRGNIVVMQQKRGRSTEESWTLR</sequence>
<dbReference type="PROSITE" id="PS51257">
    <property type="entry name" value="PROKAR_LIPOPROTEIN"/>
    <property type="match status" value="1"/>
</dbReference>
<dbReference type="EMBL" id="FORA01000001">
    <property type="protein sequence ID" value="SFI20485.1"/>
    <property type="molecule type" value="Genomic_DNA"/>
</dbReference>
<accession>A0A1I3GAC5</accession>
<proteinExistence type="predicted"/>
<keyword evidence="3" id="KW-1185">Reference proteome</keyword>
<dbReference type="OrthoDB" id="7659139at2"/>
<name>A0A1I3GAC5_9RHOB</name>
<keyword evidence="1" id="KW-0732">Signal</keyword>
<dbReference type="AlphaFoldDB" id="A0A1I3GAC5"/>
<protein>
    <submittedName>
        <fullName evidence="2">Uncharacterized protein</fullName>
    </submittedName>
</protein>
<feature type="signal peptide" evidence="1">
    <location>
        <begin position="1"/>
        <end position="24"/>
    </location>
</feature>
<feature type="chain" id="PRO_5011670270" evidence="1">
    <location>
        <begin position="25"/>
        <end position="123"/>
    </location>
</feature>
<organism evidence="2 3">
    <name type="scientific">Jannaschia pohangensis</name>
    <dbReference type="NCBI Taxonomy" id="390807"/>
    <lineage>
        <taxon>Bacteria</taxon>
        <taxon>Pseudomonadati</taxon>
        <taxon>Pseudomonadota</taxon>
        <taxon>Alphaproteobacteria</taxon>
        <taxon>Rhodobacterales</taxon>
        <taxon>Roseobacteraceae</taxon>
        <taxon>Jannaschia</taxon>
    </lineage>
</organism>
<evidence type="ECO:0000256" key="1">
    <source>
        <dbReference type="SAM" id="SignalP"/>
    </source>
</evidence>
<evidence type="ECO:0000313" key="2">
    <source>
        <dbReference type="EMBL" id="SFI20485.1"/>
    </source>
</evidence>
<evidence type="ECO:0000313" key="3">
    <source>
        <dbReference type="Proteomes" id="UP000199110"/>
    </source>
</evidence>
<dbReference type="Proteomes" id="UP000199110">
    <property type="component" value="Unassembled WGS sequence"/>
</dbReference>
<reference evidence="2 3" key="1">
    <citation type="submission" date="2016-10" db="EMBL/GenBank/DDBJ databases">
        <authorList>
            <person name="de Groot N.N."/>
        </authorList>
    </citation>
    <scope>NUCLEOTIDE SEQUENCE [LARGE SCALE GENOMIC DNA]</scope>
    <source>
        <strain evidence="2 3">DSM 19073</strain>
    </source>
</reference>
<dbReference type="RefSeq" id="WP_092775816.1">
    <property type="nucleotide sequence ID" value="NZ_FORA01000001.1"/>
</dbReference>